<dbReference type="AlphaFoldDB" id="A0A977PLM1"/>
<feature type="transmembrane region" description="Helical" evidence="1">
    <location>
        <begin position="7"/>
        <end position="30"/>
    </location>
</feature>
<dbReference type="Proteomes" id="UP001063698">
    <property type="component" value="Chromosome"/>
</dbReference>
<dbReference type="EMBL" id="CP006868">
    <property type="protein sequence ID" value="UXD22649.1"/>
    <property type="molecule type" value="Genomic_DNA"/>
</dbReference>
<proteinExistence type="predicted"/>
<keyword evidence="1" id="KW-1133">Transmembrane helix</keyword>
<dbReference type="KEGG" id="ipc:IPA_06990"/>
<keyword evidence="1" id="KW-0472">Membrane</keyword>
<feature type="transmembrane region" description="Helical" evidence="1">
    <location>
        <begin position="36"/>
        <end position="57"/>
    </location>
</feature>
<name>A0A977PLM1_9CREN</name>
<evidence type="ECO:0000256" key="1">
    <source>
        <dbReference type="SAM" id="Phobius"/>
    </source>
</evidence>
<reference evidence="2" key="1">
    <citation type="submission" date="2013-11" db="EMBL/GenBank/DDBJ databases">
        <title>Comparative genomics of Ignicoccus.</title>
        <authorList>
            <person name="Podar M."/>
        </authorList>
    </citation>
    <scope>NUCLEOTIDE SEQUENCE</scope>
    <source>
        <strain evidence="2">DSM 13166</strain>
    </source>
</reference>
<accession>A0A977PLM1</accession>
<sequence length="67" mass="7094">MIGKINSLFTLLMVIAIVIDFIMTTATHLFTIPADLATNIVLLTTGAAILFGGLAILTEMAAEMDPN</sequence>
<gene>
    <name evidence="2" type="ORF">IPA_06990</name>
</gene>
<evidence type="ECO:0000313" key="2">
    <source>
        <dbReference type="EMBL" id="UXD22649.1"/>
    </source>
</evidence>
<organism evidence="2 3">
    <name type="scientific">Ignicoccus pacificus DSM 13166</name>
    <dbReference type="NCBI Taxonomy" id="940294"/>
    <lineage>
        <taxon>Archaea</taxon>
        <taxon>Thermoproteota</taxon>
        <taxon>Thermoprotei</taxon>
        <taxon>Desulfurococcales</taxon>
        <taxon>Desulfurococcaceae</taxon>
        <taxon>Ignicoccus</taxon>
    </lineage>
</organism>
<keyword evidence="1" id="KW-0812">Transmembrane</keyword>
<keyword evidence="3" id="KW-1185">Reference proteome</keyword>
<protein>
    <submittedName>
        <fullName evidence="2">Uncharacterized protein</fullName>
    </submittedName>
</protein>
<evidence type="ECO:0000313" key="3">
    <source>
        <dbReference type="Proteomes" id="UP001063698"/>
    </source>
</evidence>